<protein>
    <submittedName>
        <fullName evidence="8">U3 snoRNP protein</fullName>
    </submittedName>
</protein>
<evidence type="ECO:0000256" key="3">
    <source>
        <dbReference type="ARBA" id="ARBA00022552"/>
    </source>
</evidence>
<dbReference type="GO" id="GO:0000462">
    <property type="term" value="P:maturation of SSU-rRNA from tricistronic rRNA transcript (SSU-rRNA, 5.8S rRNA, LSU-rRNA)"/>
    <property type="evidence" value="ECO:0007669"/>
    <property type="project" value="InterPro"/>
</dbReference>
<dbReference type="GO" id="GO:0032040">
    <property type="term" value="C:small-subunit processome"/>
    <property type="evidence" value="ECO:0007669"/>
    <property type="project" value="TreeGrafter"/>
</dbReference>
<evidence type="ECO:0000256" key="5">
    <source>
        <dbReference type="ARBA" id="ARBA00023242"/>
    </source>
</evidence>
<dbReference type="Gene3D" id="1.25.40.10">
    <property type="entry name" value="Tetratricopeptide repeat domain"/>
    <property type="match status" value="3"/>
</dbReference>
<dbReference type="SUPFAM" id="SSF48452">
    <property type="entry name" value="TPR-like"/>
    <property type="match status" value="1"/>
</dbReference>
<dbReference type="EMBL" id="JAAAUY010000065">
    <property type="protein sequence ID" value="KAF9336294.1"/>
    <property type="molecule type" value="Genomic_DNA"/>
</dbReference>
<dbReference type="GO" id="GO:0034388">
    <property type="term" value="C:Pwp2p-containing subcomplex of 90S preribosome"/>
    <property type="evidence" value="ECO:0007669"/>
    <property type="project" value="TreeGrafter"/>
</dbReference>
<dbReference type="Pfam" id="PF08640">
    <property type="entry name" value="U3_assoc_6"/>
    <property type="match status" value="1"/>
</dbReference>
<dbReference type="InterPro" id="IPR011990">
    <property type="entry name" value="TPR-like_helical_dom_sf"/>
</dbReference>
<proteinExistence type="inferred from homology"/>
<evidence type="ECO:0000313" key="8">
    <source>
        <dbReference type="EMBL" id="KAF9336294.1"/>
    </source>
</evidence>
<organism evidence="8 9">
    <name type="scientific">Podila minutissima</name>
    <dbReference type="NCBI Taxonomy" id="64525"/>
    <lineage>
        <taxon>Eukaryota</taxon>
        <taxon>Fungi</taxon>
        <taxon>Fungi incertae sedis</taxon>
        <taxon>Mucoromycota</taxon>
        <taxon>Mortierellomycotina</taxon>
        <taxon>Mortierellomycetes</taxon>
        <taxon>Mortierellales</taxon>
        <taxon>Mortierellaceae</taxon>
        <taxon>Podila</taxon>
    </lineage>
</organism>
<sequence>MADTVRFYMEEMLPEMRDLEQKGLFSKVEITSIVKKREKFEYALKRRIAKKADFLRYIEYEMNLEALRKKRRARMVSDTKHTISDYAGPRRINFIYKRCLKKFHGDMSIWLQYINYVKTTGASRTLGKVFAEAIQLHPTNEKVWIMAAAWEWEENANIVAARVLLQRALRLNTTTQSLWHEYFRLELVYIAKILARREILGIDASTQEVEEDLLKDEEVDTDNMIKLPTVTGEEFSAFTKGDEGEKEDGKDKKKSKKGKKEKKKEPLTEEKAEGLKTEKNPVLRGEVAMVVYRSSIKEIPDSFSFRKGFLDIANSFIKPKPLKEDSIQIIYDSIGEDFQDLPEARALVARRAIDAFKVDEEGYAKGLAETVKEFWAICEGGDARMWEQFVENMQAEYQKTEEDNLKLYFSKTIDRIFSTATKKKVHSEKLYLLQVDWILANSTASVDIVAKKALTILDRAVTEYAESRSLVIQQIRLLKNLSREDQVARLPEIFARALKSHSESFEIWREYVTFLRTAYREEDMTRDQVEEAFLDAVRITTTMLPDVTAERAEIGLIKQSVGGWFLEWMNEVEGIEGVRRMYRNLMAKSLPDLSFFMACIELEKKNGINHKDSRKNIAMLYDKAIHADEKREDTYLSYLNYLNQTAQIEEANKVLWRASKAVEDNDAFSQRYREMLERGWVEPTLATSGLDMDMDVDMEADEEEAMSS</sequence>
<name>A0A9P5VQ20_9FUNG</name>
<dbReference type="GO" id="GO:0030515">
    <property type="term" value="F:snoRNA binding"/>
    <property type="evidence" value="ECO:0007669"/>
    <property type="project" value="InterPro"/>
</dbReference>
<dbReference type="InterPro" id="IPR003107">
    <property type="entry name" value="HAT"/>
</dbReference>
<feature type="compositionally biased region" description="Basic and acidic residues" evidence="6">
    <location>
        <begin position="240"/>
        <end position="251"/>
    </location>
</feature>
<dbReference type="InterPro" id="IPR055347">
    <property type="entry name" value="UTP6_N"/>
</dbReference>
<comment type="similarity">
    <text evidence="2">Belongs to the UTP6 family.</text>
</comment>
<comment type="subcellular location">
    <subcellularLocation>
        <location evidence="1">Nucleus</location>
        <location evidence="1">Nucleolus</location>
    </subcellularLocation>
</comment>
<gene>
    <name evidence="8" type="primary">UTP6</name>
    <name evidence="8" type="ORF">BG006_009141</name>
</gene>
<feature type="compositionally biased region" description="Basic residues" evidence="6">
    <location>
        <begin position="252"/>
        <end position="262"/>
    </location>
</feature>
<evidence type="ECO:0000259" key="7">
    <source>
        <dbReference type="Pfam" id="PF08640"/>
    </source>
</evidence>
<evidence type="ECO:0000256" key="4">
    <source>
        <dbReference type="ARBA" id="ARBA00022737"/>
    </source>
</evidence>
<evidence type="ECO:0000256" key="6">
    <source>
        <dbReference type="SAM" id="MobiDB-lite"/>
    </source>
</evidence>
<comment type="caution">
    <text evidence="8">The sequence shown here is derived from an EMBL/GenBank/DDBJ whole genome shotgun (WGS) entry which is preliminary data.</text>
</comment>
<evidence type="ECO:0000256" key="2">
    <source>
        <dbReference type="ARBA" id="ARBA00010734"/>
    </source>
</evidence>
<evidence type="ECO:0000313" key="9">
    <source>
        <dbReference type="Proteomes" id="UP000696485"/>
    </source>
</evidence>
<dbReference type="PANTHER" id="PTHR23271">
    <property type="entry name" value="HEPATOCELLULAR CARCINOMA-ASSOCIATED ANTIGEN 66"/>
    <property type="match status" value="1"/>
</dbReference>
<feature type="compositionally biased region" description="Basic and acidic residues" evidence="6">
    <location>
        <begin position="263"/>
        <end position="276"/>
    </location>
</feature>
<feature type="domain" description="U3 small nucleolar RNA-associated protein 6 N-terminal" evidence="7">
    <location>
        <begin position="9"/>
        <end position="91"/>
    </location>
</feature>
<keyword evidence="4" id="KW-0677">Repeat</keyword>
<evidence type="ECO:0000256" key="1">
    <source>
        <dbReference type="ARBA" id="ARBA00004604"/>
    </source>
</evidence>
<keyword evidence="3" id="KW-0698">rRNA processing</keyword>
<reference evidence="8" key="1">
    <citation type="journal article" date="2020" name="Fungal Divers.">
        <title>Resolving the Mortierellaceae phylogeny through synthesis of multi-gene phylogenetics and phylogenomics.</title>
        <authorList>
            <person name="Vandepol N."/>
            <person name="Liber J."/>
            <person name="Desiro A."/>
            <person name="Na H."/>
            <person name="Kennedy M."/>
            <person name="Barry K."/>
            <person name="Grigoriev I.V."/>
            <person name="Miller A.N."/>
            <person name="O'Donnell K."/>
            <person name="Stajich J.E."/>
            <person name="Bonito G."/>
        </authorList>
    </citation>
    <scope>NUCLEOTIDE SEQUENCE</scope>
    <source>
        <strain evidence="8">NVP1</strain>
    </source>
</reference>
<feature type="region of interest" description="Disordered" evidence="6">
    <location>
        <begin position="236"/>
        <end position="276"/>
    </location>
</feature>
<dbReference type="InterPro" id="IPR013949">
    <property type="entry name" value="Utp6"/>
</dbReference>
<accession>A0A9P5VQ20</accession>
<keyword evidence="5" id="KW-0539">Nucleus</keyword>
<dbReference type="Proteomes" id="UP000696485">
    <property type="component" value="Unassembled WGS sequence"/>
</dbReference>
<dbReference type="AlphaFoldDB" id="A0A9P5VQ20"/>
<dbReference type="PANTHER" id="PTHR23271:SF1">
    <property type="entry name" value="U3 SMALL NUCLEOLAR RNA-ASSOCIATED PROTEIN 6 HOMOLOG"/>
    <property type="match status" value="1"/>
</dbReference>
<keyword evidence="9" id="KW-1185">Reference proteome</keyword>
<dbReference type="SMART" id="SM00386">
    <property type="entry name" value="HAT"/>
    <property type="match status" value="7"/>
</dbReference>